<dbReference type="OrthoDB" id="2506647at2759"/>
<dbReference type="GO" id="GO:0046578">
    <property type="term" value="P:regulation of Ras protein signal transduction"/>
    <property type="evidence" value="ECO:0007669"/>
    <property type="project" value="TreeGrafter"/>
</dbReference>
<dbReference type="InterPro" id="IPR036610">
    <property type="entry name" value="PEBP-like_sf"/>
</dbReference>
<dbReference type="InterPro" id="IPR035810">
    <property type="entry name" value="PEBP_euk"/>
</dbReference>
<dbReference type="GO" id="GO:0005543">
    <property type="term" value="F:phospholipid binding"/>
    <property type="evidence" value="ECO:0007669"/>
    <property type="project" value="TreeGrafter"/>
</dbReference>
<sequence length="242" mass="26518">MVQAILIFALAAFSALKGATASRHVEGQQVILGSQHNSADDVHHVLKKLEKADIVPTVMDAFVPSFLVEAEWSSKHYASLGNTLKPKKLQDAPSISLHQSESSSGSCALLANTTYTVAITDPDAPSRDDPKWSEICHWIATAVPLDDADGSSCPHIKLSSLQDVMPYKPPGPPEKTGKHRYVFFVFVPANGTTDPLHLTKPEDRQHWGYKYNGERVGVRRWAVDNGLAPVAANFIYAQHKKQ</sequence>
<dbReference type="AlphaFoldDB" id="A0A9W9CVL5"/>
<evidence type="ECO:0000313" key="3">
    <source>
        <dbReference type="Proteomes" id="UP001140453"/>
    </source>
</evidence>
<accession>A0A9W9CVL5</accession>
<gene>
    <name evidence="2" type="primary">TFS1</name>
    <name evidence="2" type="ORF">N0V93_004168</name>
</gene>
<dbReference type="PANTHER" id="PTHR11362">
    <property type="entry name" value="PHOSPHATIDYLETHANOLAMINE-BINDING PROTEIN"/>
    <property type="match status" value="1"/>
</dbReference>
<dbReference type="Pfam" id="PF01161">
    <property type="entry name" value="PBP"/>
    <property type="match status" value="1"/>
</dbReference>
<comment type="caution">
    <text evidence="2">The sequence shown here is derived from an EMBL/GenBank/DDBJ whole genome shotgun (WGS) entry which is preliminary data.</text>
</comment>
<dbReference type="InterPro" id="IPR008914">
    <property type="entry name" value="PEBP"/>
</dbReference>
<protein>
    <submittedName>
        <fullName evidence="2">Carboxypeptidase Y inhibitor</fullName>
    </submittedName>
</protein>
<dbReference type="GO" id="GO:0030162">
    <property type="term" value="P:regulation of proteolysis"/>
    <property type="evidence" value="ECO:0007669"/>
    <property type="project" value="TreeGrafter"/>
</dbReference>
<feature type="signal peptide" evidence="1">
    <location>
        <begin position="1"/>
        <end position="21"/>
    </location>
</feature>
<dbReference type="PANTHER" id="PTHR11362:SF148">
    <property type="entry name" value="CARBOXYPEPTIDASE Y INHIBITOR"/>
    <property type="match status" value="1"/>
</dbReference>
<dbReference type="SUPFAM" id="SSF49777">
    <property type="entry name" value="PEBP-like"/>
    <property type="match status" value="1"/>
</dbReference>
<organism evidence="2 3">
    <name type="scientific">Gnomoniopsis smithogilvyi</name>
    <dbReference type="NCBI Taxonomy" id="1191159"/>
    <lineage>
        <taxon>Eukaryota</taxon>
        <taxon>Fungi</taxon>
        <taxon>Dikarya</taxon>
        <taxon>Ascomycota</taxon>
        <taxon>Pezizomycotina</taxon>
        <taxon>Sordariomycetes</taxon>
        <taxon>Sordariomycetidae</taxon>
        <taxon>Diaporthales</taxon>
        <taxon>Gnomoniaceae</taxon>
        <taxon>Gnomoniopsis</taxon>
    </lineage>
</organism>
<name>A0A9W9CVL5_9PEZI</name>
<evidence type="ECO:0000256" key="1">
    <source>
        <dbReference type="SAM" id="SignalP"/>
    </source>
</evidence>
<feature type="chain" id="PRO_5040765461" evidence="1">
    <location>
        <begin position="22"/>
        <end position="242"/>
    </location>
</feature>
<dbReference type="Gene3D" id="3.90.280.10">
    <property type="entry name" value="PEBP-like"/>
    <property type="match status" value="1"/>
</dbReference>
<dbReference type="CDD" id="cd00866">
    <property type="entry name" value="PEBP_euk"/>
    <property type="match status" value="1"/>
</dbReference>
<evidence type="ECO:0000313" key="2">
    <source>
        <dbReference type="EMBL" id="KAJ4390572.1"/>
    </source>
</evidence>
<dbReference type="EMBL" id="JAPEVB010000003">
    <property type="protein sequence ID" value="KAJ4390572.1"/>
    <property type="molecule type" value="Genomic_DNA"/>
</dbReference>
<keyword evidence="1" id="KW-0732">Signal</keyword>
<reference evidence="2" key="1">
    <citation type="submission" date="2022-10" db="EMBL/GenBank/DDBJ databases">
        <title>Tapping the CABI collections for fungal endophytes: first genome assemblies for Collariella, Neodidymelliopsis, Ascochyta clinopodiicola, Didymella pomorum, Didymosphaeria variabile, Neocosmospora piperis and Neocucurbitaria cava.</title>
        <authorList>
            <person name="Hill R."/>
        </authorList>
    </citation>
    <scope>NUCLEOTIDE SEQUENCE</scope>
    <source>
        <strain evidence="2">IMI 355082</strain>
    </source>
</reference>
<dbReference type="GO" id="GO:0030414">
    <property type="term" value="F:peptidase inhibitor activity"/>
    <property type="evidence" value="ECO:0007669"/>
    <property type="project" value="TreeGrafter"/>
</dbReference>
<dbReference type="Proteomes" id="UP001140453">
    <property type="component" value="Unassembled WGS sequence"/>
</dbReference>
<proteinExistence type="predicted"/>
<keyword evidence="3" id="KW-1185">Reference proteome</keyword>